<evidence type="ECO:0000256" key="3">
    <source>
        <dbReference type="ARBA" id="ARBA00023125"/>
    </source>
</evidence>
<dbReference type="Proteomes" id="UP001216390">
    <property type="component" value="Chromosome"/>
</dbReference>
<name>A0AAE9Y8Z4_9ACTN</name>
<evidence type="ECO:0000256" key="5">
    <source>
        <dbReference type="PROSITE-ProRule" id="PRU00169"/>
    </source>
</evidence>
<dbReference type="InterPro" id="IPR058245">
    <property type="entry name" value="NreC/VraR/RcsB-like_REC"/>
</dbReference>
<feature type="domain" description="Response regulatory" evidence="7">
    <location>
        <begin position="6"/>
        <end position="122"/>
    </location>
</feature>
<dbReference type="CDD" id="cd17535">
    <property type="entry name" value="REC_NarL-like"/>
    <property type="match status" value="1"/>
</dbReference>
<reference evidence="8" key="1">
    <citation type="submission" date="2023-01" db="EMBL/GenBank/DDBJ databases">
        <title>The diversity of Class Acidimicrobiia in South China Sea sediment environments and the proposal of Iamia marina sp. nov., a novel species of the genus Iamia.</title>
        <authorList>
            <person name="He Y."/>
            <person name="Tian X."/>
        </authorList>
    </citation>
    <scope>NUCLEOTIDE SEQUENCE</scope>
    <source>
        <strain evidence="8">DSM 19957</strain>
    </source>
</reference>
<gene>
    <name evidence="8" type="ORF">PO878_08770</name>
</gene>
<dbReference type="GO" id="GO:0000160">
    <property type="term" value="P:phosphorelay signal transduction system"/>
    <property type="evidence" value="ECO:0007669"/>
    <property type="project" value="InterPro"/>
</dbReference>
<keyword evidence="3" id="KW-0238">DNA-binding</keyword>
<dbReference type="GO" id="GO:0006355">
    <property type="term" value="P:regulation of DNA-templated transcription"/>
    <property type="evidence" value="ECO:0007669"/>
    <property type="project" value="InterPro"/>
</dbReference>
<dbReference type="InterPro" id="IPR000792">
    <property type="entry name" value="Tscrpt_reg_LuxR_C"/>
</dbReference>
<dbReference type="SUPFAM" id="SSF46894">
    <property type="entry name" value="C-terminal effector domain of the bipartite response regulators"/>
    <property type="match status" value="1"/>
</dbReference>
<keyword evidence="9" id="KW-1185">Reference proteome</keyword>
<dbReference type="PANTHER" id="PTHR43214:SF24">
    <property type="entry name" value="TRANSCRIPTIONAL REGULATORY PROTEIN NARL-RELATED"/>
    <property type="match status" value="1"/>
</dbReference>
<dbReference type="PANTHER" id="PTHR43214">
    <property type="entry name" value="TWO-COMPONENT RESPONSE REGULATOR"/>
    <property type="match status" value="1"/>
</dbReference>
<dbReference type="SMART" id="SM00448">
    <property type="entry name" value="REC"/>
    <property type="match status" value="1"/>
</dbReference>
<dbReference type="Pfam" id="PF00196">
    <property type="entry name" value="GerE"/>
    <property type="match status" value="1"/>
</dbReference>
<evidence type="ECO:0000259" key="7">
    <source>
        <dbReference type="PROSITE" id="PS50110"/>
    </source>
</evidence>
<dbReference type="GO" id="GO:0003677">
    <property type="term" value="F:DNA binding"/>
    <property type="evidence" value="ECO:0007669"/>
    <property type="project" value="UniProtKB-KW"/>
</dbReference>
<dbReference type="PRINTS" id="PR00038">
    <property type="entry name" value="HTHLUXR"/>
</dbReference>
<evidence type="ECO:0000256" key="2">
    <source>
        <dbReference type="ARBA" id="ARBA00023015"/>
    </source>
</evidence>
<keyword evidence="1 5" id="KW-0597">Phosphoprotein</keyword>
<dbReference type="PROSITE" id="PS50043">
    <property type="entry name" value="HTH_LUXR_2"/>
    <property type="match status" value="1"/>
</dbReference>
<keyword evidence="2" id="KW-0805">Transcription regulation</keyword>
<dbReference type="KEGG" id="ima:PO878_08770"/>
<evidence type="ECO:0000256" key="4">
    <source>
        <dbReference type="ARBA" id="ARBA00023163"/>
    </source>
</evidence>
<dbReference type="Gene3D" id="3.40.50.2300">
    <property type="match status" value="1"/>
</dbReference>
<protein>
    <submittedName>
        <fullName evidence="8">Response regulator transcription factor</fullName>
    </submittedName>
</protein>
<dbReference type="InterPro" id="IPR011006">
    <property type="entry name" value="CheY-like_superfamily"/>
</dbReference>
<dbReference type="EMBL" id="CP116942">
    <property type="protein sequence ID" value="WCO68817.1"/>
    <property type="molecule type" value="Genomic_DNA"/>
</dbReference>
<dbReference type="InterPro" id="IPR039420">
    <property type="entry name" value="WalR-like"/>
</dbReference>
<dbReference type="CDD" id="cd06170">
    <property type="entry name" value="LuxR_C_like"/>
    <property type="match status" value="1"/>
</dbReference>
<dbReference type="PROSITE" id="PS50110">
    <property type="entry name" value="RESPONSE_REGULATORY"/>
    <property type="match status" value="1"/>
</dbReference>
<keyword evidence="4" id="KW-0804">Transcription</keyword>
<sequence length="217" mass="23052">MTTPLRVLLVDDDPLVRSGLALMLGGAHDVEVVGEAADGDEVPDAVADLAPDLVLMDIRMARVDGITATENLRAAPRPPEVVVLTTFDSDDNVLAALRAGASAFLLKDTPPADVVDALRRVARGEPVLSPQVTRRLIEAATDAASRRQRARRRLAALSDRERDVARAIGAGQSNAEVARGLHMSVATVKAHVTHIFTKLDLGNRTQIALLAQEAEPG</sequence>
<dbReference type="RefSeq" id="WP_272738332.1">
    <property type="nucleotide sequence ID" value="NZ_CP116942.1"/>
</dbReference>
<dbReference type="PROSITE" id="PS00622">
    <property type="entry name" value="HTH_LUXR_1"/>
    <property type="match status" value="1"/>
</dbReference>
<evidence type="ECO:0000256" key="1">
    <source>
        <dbReference type="ARBA" id="ARBA00022553"/>
    </source>
</evidence>
<feature type="modified residue" description="4-aspartylphosphate" evidence="5">
    <location>
        <position position="57"/>
    </location>
</feature>
<dbReference type="AlphaFoldDB" id="A0AAE9Y8Z4"/>
<dbReference type="InterPro" id="IPR001789">
    <property type="entry name" value="Sig_transdc_resp-reg_receiver"/>
</dbReference>
<dbReference type="Pfam" id="PF00072">
    <property type="entry name" value="Response_reg"/>
    <property type="match status" value="1"/>
</dbReference>
<evidence type="ECO:0000259" key="6">
    <source>
        <dbReference type="PROSITE" id="PS50043"/>
    </source>
</evidence>
<organism evidence="8 9">
    <name type="scientific">Iamia majanohamensis</name>
    <dbReference type="NCBI Taxonomy" id="467976"/>
    <lineage>
        <taxon>Bacteria</taxon>
        <taxon>Bacillati</taxon>
        <taxon>Actinomycetota</taxon>
        <taxon>Acidimicrobiia</taxon>
        <taxon>Acidimicrobiales</taxon>
        <taxon>Iamiaceae</taxon>
        <taxon>Iamia</taxon>
    </lineage>
</organism>
<feature type="domain" description="HTH luxR-type" evidence="6">
    <location>
        <begin position="150"/>
        <end position="215"/>
    </location>
</feature>
<accession>A0AAE9Y8Z4</accession>
<dbReference type="InterPro" id="IPR016032">
    <property type="entry name" value="Sig_transdc_resp-reg_C-effctor"/>
</dbReference>
<dbReference type="SUPFAM" id="SSF52172">
    <property type="entry name" value="CheY-like"/>
    <property type="match status" value="1"/>
</dbReference>
<evidence type="ECO:0000313" key="9">
    <source>
        <dbReference type="Proteomes" id="UP001216390"/>
    </source>
</evidence>
<dbReference type="SMART" id="SM00421">
    <property type="entry name" value="HTH_LUXR"/>
    <property type="match status" value="1"/>
</dbReference>
<proteinExistence type="predicted"/>
<evidence type="ECO:0000313" key="8">
    <source>
        <dbReference type="EMBL" id="WCO68817.1"/>
    </source>
</evidence>